<sequence length="96" mass="11300">MKKFNLIKKDRLRIKIFLKDFIVITTLSIFTFLFCDALLTKIYRVRGNSKFFESNEIAGFINKREFVGRFGGPLDDFSNKISFDNYGTRKSNPQKM</sequence>
<comment type="caution">
    <text evidence="2">The sequence shown here is derived from an EMBL/GenBank/DDBJ whole genome shotgun (WGS) entry which is preliminary data.</text>
</comment>
<reference evidence="3" key="1">
    <citation type="journal article" date="2014" name="Sci. Data">
        <title>Genomes of diverse isolates of the marine cyanobacterium Prochlorococcus.</title>
        <authorList>
            <person name="Biller S."/>
            <person name="Berube P."/>
            <person name="Thompson J."/>
            <person name="Kelly L."/>
            <person name="Roggensack S."/>
            <person name="Awad L."/>
            <person name="Roache-Johnson K."/>
            <person name="Ding H."/>
            <person name="Giovannoni S.J."/>
            <person name="Moore L.R."/>
            <person name="Chisholm S.W."/>
        </authorList>
    </citation>
    <scope>NUCLEOTIDE SEQUENCE [LARGE SCALE GENOMIC DNA]</scope>
    <source>
        <strain evidence="3">MIT 9314</strain>
    </source>
</reference>
<protein>
    <submittedName>
        <fullName evidence="2">Uncharacterized protein</fullName>
    </submittedName>
</protein>
<keyword evidence="1" id="KW-0812">Transmembrane</keyword>
<dbReference type="EMBL" id="JNAO01000013">
    <property type="protein sequence ID" value="KGG00286.1"/>
    <property type="molecule type" value="Genomic_DNA"/>
</dbReference>
<feature type="transmembrane region" description="Helical" evidence="1">
    <location>
        <begin position="21"/>
        <end position="39"/>
    </location>
</feature>
<name>A0A0A2AFA8_PROMR</name>
<keyword evidence="1" id="KW-0472">Membrane</keyword>
<dbReference type="AlphaFoldDB" id="A0A0A2AFA8"/>
<dbReference type="STRING" id="167548.EU98_1818"/>
<gene>
    <name evidence="2" type="ORF">EU98_1818</name>
</gene>
<proteinExistence type="predicted"/>
<evidence type="ECO:0000256" key="1">
    <source>
        <dbReference type="SAM" id="Phobius"/>
    </source>
</evidence>
<dbReference type="Proteomes" id="UP000030533">
    <property type="component" value="Unassembled WGS sequence"/>
</dbReference>
<evidence type="ECO:0000313" key="3">
    <source>
        <dbReference type="Proteomes" id="UP000030533"/>
    </source>
</evidence>
<organism evidence="2 3">
    <name type="scientific">Prochlorococcus marinus str. MIT 9314</name>
    <dbReference type="NCBI Taxonomy" id="167548"/>
    <lineage>
        <taxon>Bacteria</taxon>
        <taxon>Bacillati</taxon>
        <taxon>Cyanobacteriota</taxon>
        <taxon>Cyanophyceae</taxon>
        <taxon>Synechococcales</taxon>
        <taxon>Prochlorococcaceae</taxon>
        <taxon>Prochlorococcus</taxon>
    </lineage>
</organism>
<accession>A0A0A2AFA8</accession>
<dbReference type="RefSeq" id="WP_032516444.1">
    <property type="nucleotide sequence ID" value="NZ_JNAO01000013.1"/>
</dbReference>
<keyword evidence="1" id="KW-1133">Transmembrane helix</keyword>
<evidence type="ECO:0000313" key="2">
    <source>
        <dbReference type="EMBL" id="KGG00286.1"/>
    </source>
</evidence>